<dbReference type="InterPro" id="IPR025638">
    <property type="entry name" value="DUF4336"/>
</dbReference>
<dbReference type="PANTHER" id="PTHR33835">
    <property type="entry name" value="YALI0C07656P"/>
    <property type="match status" value="1"/>
</dbReference>
<protein>
    <submittedName>
        <fullName evidence="1">Uncharacterized protein</fullName>
    </submittedName>
</protein>
<evidence type="ECO:0000313" key="2">
    <source>
        <dbReference type="Proteomes" id="UP000485058"/>
    </source>
</evidence>
<name>A0A699ZFX5_HAELA</name>
<keyword evidence="2" id="KW-1185">Reference proteome</keyword>
<dbReference type="PANTHER" id="PTHR33835:SF2">
    <property type="entry name" value="LYSINE-TRNA LIGASE"/>
    <property type="match status" value="1"/>
</dbReference>
<dbReference type="AlphaFoldDB" id="A0A699ZFX5"/>
<proteinExistence type="predicted"/>
<sequence>MPDPDCSSHCLCLQVYVSPYQWSFPLNLPPQFFGIFPAGELQSDDPDTPWADEIEQKVFLPPSIGQCRRQGQQGLVA</sequence>
<dbReference type="EMBL" id="BLLF01001233">
    <property type="protein sequence ID" value="GFH17986.1"/>
    <property type="molecule type" value="Genomic_DNA"/>
</dbReference>
<comment type="caution">
    <text evidence="1">The sequence shown here is derived from an EMBL/GenBank/DDBJ whole genome shotgun (WGS) entry which is preliminary data.</text>
</comment>
<reference evidence="1 2" key="1">
    <citation type="submission" date="2020-02" db="EMBL/GenBank/DDBJ databases">
        <title>Draft genome sequence of Haematococcus lacustris strain NIES-144.</title>
        <authorList>
            <person name="Morimoto D."/>
            <person name="Nakagawa S."/>
            <person name="Yoshida T."/>
            <person name="Sawayama S."/>
        </authorList>
    </citation>
    <scope>NUCLEOTIDE SEQUENCE [LARGE SCALE GENOMIC DNA]</scope>
    <source>
        <strain evidence="1 2">NIES-144</strain>
    </source>
</reference>
<accession>A0A699ZFX5</accession>
<evidence type="ECO:0000313" key="1">
    <source>
        <dbReference type="EMBL" id="GFH17986.1"/>
    </source>
</evidence>
<dbReference type="Pfam" id="PF14234">
    <property type="entry name" value="DUF4336"/>
    <property type="match status" value="1"/>
</dbReference>
<dbReference type="Proteomes" id="UP000485058">
    <property type="component" value="Unassembled WGS sequence"/>
</dbReference>
<gene>
    <name evidence="1" type="ORF">HaLaN_14718</name>
</gene>
<organism evidence="1 2">
    <name type="scientific">Haematococcus lacustris</name>
    <name type="common">Green alga</name>
    <name type="synonym">Haematococcus pluvialis</name>
    <dbReference type="NCBI Taxonomy" id="44745"/>
    <lineage>
        <taxon>Eukaryota</taxon>
        <taxon>Viridiplantae</taxon>
        <taxon>Chlorophyta</taxon>
        <taxon>core chlorophytes</taxon>
        <taxon>Chlorophyceae</taxon>
        <taxon>CS clade</taxon>
        <taxon>Chlamydomonadales</taxon>
        <taxon>Haematococcaceae</taxon>
        <taxon>Haematococcus</taxon>
    </lineage>
</organism>